<proteinExistence type="predicted"/>
<reference evidence="1" key="1">
    <citation type="journal article" date="2020" name="Nature">
        <title>Giant virus diversity and host interactions through global metagenomics.</title>
        <authorList>
            <person name="Schulz F."/>
            <person name="Roux S."/>
            <person name="Paez-Espino D."/>
            <person name="Jungbluth S."/>
            <person name="Walsh D.A."/>
            <person name="Denef V.J."/>
            <person name="McMahon K.D."/>
            <person name="Konstantinidis K.T."/>
            <person name="Eloe-Fadrosh E.A."/>
            <person name="Kyrpides N.C."/>
            <person name="Woyke T."/>
        </authorList>
    </citation>
    <scope>NUCLEOTIDE SEQUENCE</scope>
    <source>
        <strain evidence="1">GVMAG-M-3300025138-11</strain>
    </source>
</reference>
<name>A0A6C0IXM1_9ZZZZ</name>
<organism evidence="1">
    <name type="scientific">viral metagenome</name>
    <dbReference type="NCBI Taxonomy" id="1070528"/>
    <lineage>
        <taxon>unclassified sequences</taxon>
        <taxon>metagenomes</taxon>
        <taxon>organismal metagenomes</taxon>
    </lineage>
</organism>
<sequence>MSKKNLKDVVTNFIKYDDYIKNKEKELKLYKQKRKTYSEDLLDFLVKNNNKTLKIGDNYIKCNETNSLSCLSQSFIKNSIEDYFFIHHKEMSKNKVLKLSDDIFTHIMKSRKSTKKFNLKRDIK</sequence>
<dbReference type="AlphaFoldDB" id="A0A6C0IXM1"/>
<accession>A0A6C0IXM1</accession>
<dbReference type="EMBL" id="MN740273">
    <property type="protein sequence ID" value="QHT97176.1"/>
    <property type="molecule type" value="Genomic_DNA"/>
</dbReference>
<evidence type="ECO:0000313" key="1">
    <source>
        <dbReference type="EMBL" id="QHT97176.1"/>
    </source>
</evidence>
<protein>
    <submittedName>
        <fullName evidence="1">Uncharacterized protein</fullName>
    </submittedName>
</protein>